<keyword evidence="2" id="KW-1185">Reference proteome</keyword>
<dbReference type="Proteomes" id="UP001150266">
    <property type="component" value="Unassembled WGS sequence"/>
</dbReference>
<evidence type="ECO:0000313" key="1">
    <source>
        <dbReference type="EMBL" id="KAJ4482043.1"/>
    </source>
</evidence>
<accession>A0A9W9AGG2</accession>
<name>A0A9W9AGG2_9AGAR</name>
<organism evidence="1 2">
    <name type="scientific">Lentinula aciculospora</name>
    <dbReference type="NCBI Taxonomy" id="153920"/>
    <lineage>
        <taxon>Eukaryota</taxon>
        <taxon>Fungi</taxon>
        <taxon>Dikarya</taxon>
        <taxon>Basidiomycota</taxon>
        <taxon>Agaricomycotina</taxon>
        <taxon>Agaricomycetes</taxon>
        <taxon>Agaricomycetidae</taxon>
        <taxon>Agaricales</taxon>
        <taxon>Marasmiineae</taxon>
        <taxon>Omphalotaceae</taxon>
        <taxon>Lentinula</taxon>
    </lineage>
</organism>
<evidence type="ECO:0000313" key="2">
    <source>
        <dbReference type="Proteomes" id="UP001150266"/>
    </source>
</evidence>
<reference evidence="1" key="1">
    <citation type="submission" date="2022-08" db="EMBL/GenBank/DDBJ databases">
        <title>A Global Phylogenomic Analysis of the Shiitake Genus Lentinula.</title>
        <authorList>
            <consortium name="DOE Joint Genome Institute"/>
            <person name="Sierra-Patev S."/>
            <person name="Min B."/>
            <person name="Naranjo-Ortiz M."/>
            <person name="Looney B."/>
            <person name="Konkel Z."/>
            <person name="Slot J.C."/>
            <person name="Sakamoto Y."/>
            <person name="Steenwyk J.L."/>
            <person name="Rokas A."/>
            <person name="Carro J."/>
            <person name="Camarero S."/>
            <person name="Ferreira P."/>
            <person name="Molpeceres G."/>
            <person name="Ruiz-Duenas F.J."/>
            <person name="Serrano A."/>
            <person name="Henrissat B."/>
            <person name="Drula E."/>
            <person name="Hughes K.W."/>
            <person name="Mata J.L."/>
            <person name="Ishikawa N.K."/>
            <person name="Vargas-Isla R."/>
            <person name="Ushijima S."/>
            <person name="Smith C.A."/>
            <person name="Ahrendt S."/>
            <person name="Andreopoulos W."/>
            <person name="He G."/>
            <person name="Labutti K."/>
            <person name="Lipzen A."/>
            <person name="Ng V."/>
            <person name="Riley R."/>
            <person name="Sandor L."/>
            <person name="Barry K."/>
            <person name="Martinez A.T."/>
            <person name="Xiao Y."/>
            <person name="Gibbons J.G."/>
            <person name="Terashima K."/>
            <person name="Grigoriev I.V."/>
            <person name="Hibbett D.S."/>
        </authorList>
    </citation>
    <scope>NUCLEOTIDE SEQUENCE</scope>
    <source>
        <strain evidence="1">JLM2183</strain>
    </source>
</reference>
<dbReference type="OrthoDB" id="3830579at2759"/>
<sequence length="158" mass="18042">MYFVSIWESVKHHERFREIAMINQENDIAKRFIPLTQAMSAAGDKLIRYQLELVQGTAIPALESKNTEFVIITPKEGVSLERIREVGLDVHDVWDTNGHPIALWESVEGDRTFLIIVGWLSTTHHYDTVKNEPYASVVNAFSQVGNFNISHAHLEKNI</sequence>
<proteinExistence type="predicted"/>
<dbReference type="AlphaFoldDB" id="A0A9W9AGG2"/>
<comment type="caution">
    <text evidence="1">The sequence shown here is derived from an EMBL/GenBank/DDBJ whole genome shotgun (WGS) entry which is preliminary data.</text>
</comment>
<protein>
    <submittedName>
        <fullName evidence="1">Uncharacterized protein</fullName>
    </submittedName>
</protein>
<dbReference type="EMBL" id="JAOTPV010000005">
    <property type="protein sequence ID" value="KAJ4482043.1"/>
    <property type="molecule type" value="Genomic_DNA"/>
</dbReference>
<gene>
    <name evidence="1" type="ORF">J3R30DRAFT_2116424</name>
</gene>